<dbReference type="Proteomes" id="UP001521209">
    <property type="component" value="Unassembled WGS sequence"/>
</dbReference>
<dbReference type="RefSeq" id="WP_235705257.1">
    <property type="nucleotide sequence ID" value="NZ_JAKGBZ010000035.1"/>
</dbReference>
<sequence>MQSLEGHSGPRQYLDAQFTWTRLDTVSIVLRSAFVGRRVYYAAIDPEPILDLLTPTDSEYARQWRADCRANAAARRARRVKPSPRAG</sequence>
<reference evidence="1 2" key="1">
    <citation type="submission" date="2022-01" db="EMBL/GenBank/DDBJ databases">
        <authorList>
            <person name="Won M."/>
            <person name="Kim S.-J."/>
            <person name="Kwon S.-W."/>
        </authorList>
    </citation>
    <scope>NUCLEOTIDE SEQUENCE [LARGE SCALE GENOMIC DNA]</scope>
    <source>
        <strain evidence="1 2">KCTC 23505</strain>
    </source>
</reference>
<dbReference type="EMBL" id="JAKGBZ010000035">
    <property type="protein sequence ID" value="MCF3947962.1"/>
    <property type="molecule type" value="Genomic_DNA"/>
</dbReference>
<comment type="caution">
    <text evidence="1">The sequence shown here is derived from an EMBL/GenBank/DDBJ whole genome shotgun (WGS) entry which is preliminary data.</text>
</comment>
<organism evidence="1 2">
    <name type="scientific">Acidiphilium iwatense</name>
    <dbReference type="NCBI Taxonomy" id="768198"/>
    <lineage>
        <taxon>Bacteria</taxon>
        <taxon>Pseudomonadati</taxon>
        <taxon>Pseudomonadota</taxon>
        <taxon>Alphaproteobacteria</taxon>
        <taxon>Acetobacterales</taxon>
        <taxon>Acidocellaceae</taxon>
        <taxon>Acidiphilium</taxon>
    </lineage>
</organism>
<evidence type="ECO:0000313" key="1">
    <source>
        <dbReference type="EMBL" id="MCF3947962.1"/>
    </source>
</evidence>
<evidence type="ECO:0000313" key="2">
    <source>
        <dbReference type="Proteomes" id="UP001521209"/>
    </source>
</evidence>
<accession>A0ABS9DYX8</accession>
<protein>
    <submittedName>
        <fullName evidence="1">Uncharacterized protein</fullName>
    </submittedName>
</protein>
<name>A0ABS9DYX8_9PROT</name>
<keyword evidence="2" id="KW-1185">Reference proteome</keyword>
<gene>
    <name evidence="1" type="ORF">L2A60_14880</name>
</gene>
<proteinExistence type="predicted"/>